<proteinExistence type="predicted"/>
<comment type="caution">
    <text evidence="1">The sequence shown here is derived from an EMBL/GenBank/DDBJ whole genome shotgun (WGS) entry which is preliminary data.</text>
</comment>
<dbReference type="EMBL" id="CAAALY010045321">
    <property type="protein sequence ID" value="VEL20213.1"/>
    <property type="molecule type" value="Genomic_DNA"/>
</dbReference>
<evidence type="ECO:0000313" key="2">
    <source>
        <dbReference type="Proteomes" id="UP000784294"/>
    </source>
</evidence>
<dbReference type="AlphaFoldDB" id="A0A448WTY1"/>
<reference evidence="1" key="1">
    <citation type="submission" date="2018-11" db="EMBL/GenBank/DDBJ databases">
        <authorList>
            <consortium name="Pathogen Informatics"/>
        </authorList>
    </citation>
    <scope>NUCLEOTIDE SEQUENCE</scope>
</reference>
<protein>
    <submittedName>
        <fullName evidence="1">Uncharacterized protein</fullName>
    </submittedName>
</protein>
<evidence type="ECO:0000313" key="1">
    <source>
        <dbReference type="EMBL" id="VEL20213.1"/>
    </source>
</evidence>
<gene>
    <name evidence="1" type="ORF">PXEA_LOCUS13653</name>
</gene>
<accession>A0A448WTY1</accession>
<sequence>MHQTAAVYLKSRLLCTQCPLRPHLLGLGRPPLPLRSIFFAFSLGLTVALPPGNRISRPDGQQFSINLSAIITASPVCHTYMHTK</sequence>
<organism evidence="1 2">
    <name type="scientific">Protopolystoma xenopodis</name>
    <dbReference type="NCBI Taxonomy" id="117903"/>
    <lineage>
        <taxon>Eukaryota</taxon>
        <taxon>Metazoa</taxon>
        <taxon>Spiralia</taxon>
        <taxon>Lophotrochozoa</taxon>
        <taxon>Platyhelminthes</taxon>
        <taxon>Monogenea</taxon>
        <taxon>Polyopisthocotylea</taxon>
        <taxon>Polystomatidea</taxon>
        <taxon>Polystomatidae</taxon>
        <taxon>Protopolystoma</taxon>
    </lineage>
</organism>
<name>A0A448WTY1_9PLAT</name>
<keyword evidence="2" id="KW-1185">Reference proteome</keyword>
<dbReference type="Proteomes" id="UP000784294">
    <property type="component" value="Unassembled WGS sequence"/>
</dbReference>